<dbReference type="OrthoDB" id="9802264at2"/>
<keyword evidence="4" id="KW-0547">Nucleotide-binding</keyword>
<dbReference type="Pfam" id="PF08352">
    <property type="entry name" value="oligo_HPY"/>
    <property type="match status" value="1"/>
</dbReference>
<dbReference type="EMBL" id="QHHQ01000002">
    <property type="protein sequence ID" value="RAI02032.1"/>
    <property type="molecule type" value="Genomic_DNA"/>
</dbReference>
<evidence type="ECO:0000256" key="2">
    <source>
        <dbReference type="ARBA" id="ARBA00005417"/>
    </source>
</evidence>
<dbReference type="GO" id="GO:0055085">
    <property type="term" value="P:transmembrane transport"/>
    <property type="evidence" value="ECO:0007669"/>
    <property type="project" value="UniProtKB-ARBA"/>
</dbReference>
<feature type="domain" description="ABC transporter" evidence="6">
    <location>
        <begin position="6"/>
        <end position="255"/>
    </location>
</feature>
<proteinExistence type="inferred from homology"/>
<dbReference type="NCBIfam" id="TIGR01727">
    <property type="entry name" value="oligo_HPY"/>
    <property type="match status" value="1"/>
</dbReference>
<dbReference type="AlphaFoldDB" id="A0A8B2NXE9"/>
<comment type="subcellular location">
    <subcellularLocation>
        <location evidence="1">Cell inner membrane</location>
        <topology evidence="1">Peripheral membrane protein</topology>
    </subcellularLocation>
</comment>
<keyword evidence="3" id="KW-0813">Transport</keyword>
<dbReference type="GO" id="GO:0016887">
    <property type="term" value="F:ATP hydrolysis activity"/>
    <property type="evidence" value="ECO:0007669"/>
    <property type="project" value="InterPro"/>
</dbReference>
<dbReference type="Pfam" id="PF00005">
    <property type="entry name" value="ABC_tran"/>
    <property type="match status" value="1"/>
</dbReference>
<gene>
    <name evidence="7" type="ORF">DLJ53_11675</name>
</gene>
<dbReference type="InterPro" id="IPR003593">
    <property type="entry name" value="AAA+_ATPase"/>
</dbReference>
<dbReference type="PANTHER" id="PTHR43776">
    <property type="entry name" value="TRANSPORT ATP-BINDING PROTEIN"/>
    <property type="match status" value="1"/>
</dbReference>
<organism evidence="7 8">
    <name type="scientific">Acuticoccus sediminis</name>
    <dbReference type="NCBI Taxonomy" id="2184697"/>
    <lineage>
        <taxon>Bacteria</taxon>
        <taxon>Pseudomonadati</taxon>
        <taxon>Pseudomonadota</taxon>
        <taxon>Alphaproteobacteria</taxon>
        <taxon>Hyphomicrobiales</taxon>
        <taxon>Amorphaceae</taxon>
        <taxon>Acuticoccus</taxon>
    </lineage>
</organism>
<dbReference type="RefSeq" id="WP_111345314.1">
    <property type="nucleotide sequence ID" value="NZ_QHHQ01000002.1"/>
</dbReference>
<evidence type="ECO:0000313" key="8">
    <source>
        <dbReference type="Proteomes" id="UP000249590"/>
    </source>
</evidence>
<keyword evidence="8" id="KW-1185">Reference proteome</keyword>
<dbReference type="InterPro" id="IPR050319">
    <property type="entry name" value="ABC_transp_ATP-bind"/>
</dbReference>
<dbReference type="InterPro" id="IPR017871">
    <property type="entry name" value="ABC_transporter-like_CS"/>
</dbReference>
<evidence type="ECO:0000256" key="1">
    <source>
        <dbReference type="ARBA" id="ARBA00004417"/>
    </source>
</evidence>
<evidence type="ECO:0000256" key="5">
    <source>
        <dbReference type="ARBA" id="ARBA00022840"/>
    </source>
</evidence>
<sequence length="332" mass="35475">MTAPLLQVEDLKVHFPVRGGWLGGRTGTVKAVDGFSIEIGRGETVALVGESGCGKSTAGNAILGLVQPTGGRIAFDGEDLLGASPARRAALRREMQVVFQDPVSALNPKLSVNYSIAEPLIIAGMPAKERKARVAHLLEVVGLNPGQGKRHPNELSGGQRQRVVIARALATQPKLIVCDEPVSALDVSIRSQILNLLLRLQEEFGFSYLFISHDLSVVRHIADRVVVMYLGTVAEDGTAEAVFDTPTHPYTEALLSAIPLPDPVAQRARAATILSGELPSPIDPPAGCPFVTRCPIRETRCETVRPRLAPSPTGARVACYVRNPGAWPKETA</sequence>
<evidence type="ECO:0000256" key="4">
    <source>
        <dbReference type="ARBA" id="ARBA00022741"/>
    </source>
</evidence>
<dbReference type="Gene3D" id="3.40.50.300">
    <property type="entry name" value="P-loop containing nucleotide triphosphate hydrolases"/>
    <property type="match status" value="1"/>
</dbReference>
<dbReference type="PROSITE" id="PS00211">
    <property type="entry name" value="ABC_TRANSPORTER_1"/>
    <property type="match status" value="1"/>
</dbReference>
<dbReference type="PANTHER" id="PTHR43776:SF7">
    <property type="entry name" value="D,D-DIPEPTIDE TRANSPORT ATP-BINDING PROTEIN DDPF-RELATED"/>
    <property type="match status" value="1"/>
</dbReference>
<dbReference type="SUPFAM" id="SSF52540">
    <property type="entry name" value="P-loop containing nucleoside triphosphate hydrolases"/>
    <property type="match status" value="1"/>
</dbReference>
<dbReference type="GO" id="GO:0005886">
    <property type="term" value="C:plasma membrane"/>
    <property type="evidence" value="ECO:0007669"/>
    <property type="project" value="UniProtKB-SubCell"/>
</dbReference>
<dbReference type="InterPro" id="IPR013563">
    <property type="entry name" value="Oligopep_ABC_C"/>
</dbReference>
<evidence type="ECO:0000256" key="3">
    <source>
        <dbReference type="ARBA" id="ARBA00022448"/>
    </source>
</evidence>
<comment type="similarity">
    <text evidence="2">Belongs to the ABC transporter superfamily.</text>
</comment>
<evidence type="ECO:0000259" key="6">
    <source>
        <dbReference type="PROSITE" id="PS50893"/>
    </source>
</evidence>
<dbReference type="InterPro" id="IPR027417">
    <property type="entry name" value="P-loop_NTPase"/>
</dbReference>
<dbReference type="InterPro" id="IPR003439">
    <property type="entry name" value="ABC_transporter-like_ATP-bd"/>
</dbReference>
<dbReference type="CDD" id="cd03257">
    <property type="entry name" value="ABC_NikE_OppD_transporters"/>
    <property type="match status" value="1"/>
</dbReference>
<comment type="caution">
    <text evidence="7">The sequence shown here is derived from an EMBL/GenBank/DDBJ whole genome shotgun (WGS) entry which is preliminary data.</text>
</comment>
<accession>A0A8B2NXE9</accession>
<keyword evidence="5 7" id="KW-0067">ATP-binding</keyword>
<dbReference type="FunFam" id="3.40.50.300:FF:000016">
    <property type="entry name" value="Oligopeptide ABC transporter ATP-binding component"/>
    <property type="match status" value="1"/>
</dbReference>
<protein>
    <submittedName>
        <fullName evidence="7">Oligopeptide ABC transporter ATP-binding protein OppF</fullName>
    </submittedName>
</protein>
<dbReference type="GO" id="GO:0005524">
    <property type="term" value="F:ATP binding"/>
    <property type="evidence" value="ECO:0007669"/>
    <property type="project" value="UniProtKB-KW"/>
</dbReference>
<dbReference type="Proteomes" id="UP000249590">
    <property type="component" value="Unassembled WGS sequence"/>
</dbReference>
<dbReference type="SMART" id="SM00382">
    <property type="entry name" value="AAA"/>
    <property type="match status" value="1"/>
</dbReference>
<evidence type="ECO:0000313" key="7">
    <source>
        <dbReference type="EMBL" id="RAI02032.1"/>
    </source>
</evidence>
<dbReference type="GO" id="GO:0015833">
    <property type="term" value="P:peptide transport"/>
    <property type="evidence" value="ECO:0007669"/>
    <property type="project" value="InterPro"/>
</dbReference>
<name>A0A8B2NXE9_9HYPH</name>
<reference evidence="7 8" key="1">
    <citation type="submission" date="2018-05" db="EMBL/GenBank/DDBJ databases">
        <title>Acuticoccus sediminis sp. nov., isolated from deep-sea sediment of Indian Ocean.</title>
        <authorList>
            <person name="Liu X."/>
            <person name="Lai Q."/>
            <person name="Du Y."/>
            <person name="Sun F."/>
            <person name="Zhang X."/>
            <person name="Wang S."/>
            <person name="Shao Z."/>
        </authorList>
    </citation>
    <scope>NUCLEOTIDE SEQUENCE [LARGE SCALE GENOMIC DNA]</scope>
    <source>
        <strain evidence="7 8">PTG4-2</strain>
    </source>
</reference>
<dbReference type="PROSITE" id="PS50893">
    <property type="entry name" value="ABC_TRANSPORTER_2"/>
    <property type="match status" value="1"/>
</dbReference>